<dbReference type="InterPro" id="IPR027417">
    <property type="entry name" value="P-loop_NTPase"/>
</dbReference>
<proteinExistence type="predicted"/>
<dbReference type="PANTHER" id="PTHR34383">
    <property type="entry name" value="POLYPHOSPHATE:AMP PHOSPHOTRANSFERASE-RELATED"/>
    <property type="match status" value="1"/>
</dbReference>
<dbReference type="Pfam" id="PF03976">
    <property type="entry name" value="PPK2"/>
    <property type="match status" value="2"/>
</dbReference>
<evidence type="ECO:0000313" key="2">
    <source>
        <dbReference type="EMBL" id="PRY96264.1"/>
    </source>
</evidence>
<name>A0A2T0XBJ8_9BURK</name>
<keyword evidence="2" id="KW-0808">Transferase</keyword>
<accession>A0A2T0XBJ8</accession>
<dbReference type="PANTHER" id="PTHR34383:SF3">
    <property type="entry name" value="POLYPHOSPHATE:AMP PHOSPHOTRANSFERASE"/>
    <property type="match status" value="1"/>
</dbReference>
<feature type="domain" description="Polyphosphate kinase-2-related" evidence="1">
    <location>
        <begin position="266"/>
        <end position="488"/>
    </location>
</feature>
<dbReference type="OrthoDB" id="9775224at2"/>
<dbReference type="GO" id="GO:0043751">
    <property type="term" value="F:polyphosphate:AMP phosphotransferase activity"/>
    <property type="evidence" value="ECO:0007669"/>
    <property type="project" value="InterPro"/>
</dbReference>
<dbReference type="SUPFAM" id="SSF52540">
    <property type="entry name" value="P-loop containing nucleoside triphosphate hydrolases"/>
    <property type="match status" value="2"/>
</dbReference>
<dbReference type="InterPro" id="IPR022489">
    <property type="entry name" value="PolyP_AMP_Tfrase"/>
</dbReference>
<comment type="caution">
    <text evidence="2">The sequence shown here is derived from an EMBL/GenBank/DDBJ whole genome shotgun (WGS) entry which is preliminary data.</text>
</comment>
<evidence type="ECO:0000313" key="3">
    <source>
        <dbReference type="Proteomes" id="UP000238308"/>
    </source>
</evidence>
<dbReference type="GO" id="GO:0006797">
    <property type="term" value="P:polyphosphate metabolic process"/>
    <property type="evidence" value="ECO:0007669"/>
    <property type="project" value="InterPro"/>
</dbReference>
<organism evidence="2 3">
    <name type="scientific">Jezberella montanilacus</name>
    <dbReference type="NCBI Taxonomy" id="323426"/>
    <lineage>
        <taxon>Bacteria</taxon>
        <taxon>Pseudomonadati</taxon>
        <taxon>Pseudomonadota</taxon>
        <taxon>Betaproteobacteria</taxon>
        <taxon>Burkholderiales</taxon>
        <taxon>Alcaligenaceae</taxon>
        <taxon>Jezberella</taxon>
    </lineage>
</organism>
<dbReference type="EMBL" id="PVTV01000018">
    <property type="protein sequence ID" value="PRY96264.1"/>
    <property type="molecule type" value="Genomic_DNA"/>
</dbReference>
<reference evidence="2 3" key="1">
    <citation type="submission" date="2018-03" db="EMBL/GenBank/DDBJ databases">
        <title>Genomic Encyclopedia of Type Strains, Phase III (KMG-III): the genomes of soil and plant-associated and newly described type strains.</title>
        <authorList>
            <person name="Whitman W."/>
        </authorList>
    </citation>
    <scope>NUCLEOTIDE SEQUENCE [LARGE SCALE GENOMIC DNA]</scope>
    <source>
        <strain evidence="2 3">MWH-P2sevCIIIb</strain>
    </source>
</reference>
<sequence>MFEESESDPRLTDADRKQLEATLRVQLLLEQYRHLSVKDESLVIFVSGIDGAGKTETINLLNEWMDPRHIHTVAFPDPSADELLFPRVRRLWMSLPPKGSIGIIYGAGYVQLIEQALKKKPDHDKLASDILYLKRLEANLAANGVRLLKLWFHLSQGAQRTRTKTLLANPSTAWQVAKADKKVYKNFDKLRDAGARIIEATDTPYAPWIIIPSADPNLRAVRTAQAVLQALKRPSAKVPPLHNPGAPILAKTHKTALDQINYALTLEKDVYEVELLGLQNRLAQLVRSEKFKHRSLALVFEGNDAAGKGGTIRRVTRAIDARQYSVMAVIAPTKEEQQRPYLWRFWQNIPRHGRVAIFDRSWYGRVLVERVEKLIKKSAWTRAYGEINDFEQHLIDHGTIVLKFWLAVSSDEQLKRFREREQSPFKQFKMTDEDWRNRSKSKAYAVATRDMFDHTDTLVAPWHVLSANDKKYARIEVLKIIVHALESALNSTNNSSHNS</sequence>
<evidence type="ECO:0000259" key="1">
    <source>
        <dbReference type="Pfam" id="PF03976"/>
    </source>
</evidence>
<feature type="domain" description="Polyphosphate kinase-2-related" evidence="1">
    <location>
        <begin position="20"/>
        <end position="235"/>
    </location>
</feature>
<protein>
    <submittedName>
        <fullName evidence="2">Polyphosphate:AMP phosphotransferase</fullName>
    </submittedName>
</protein>
<dbReference type="Proteomes" id="UP000238308">
    <property type="component" value="Unassembled WGS sequence"/>
</dbReference>
<dbReference type="Gene3D" id="3.40.50.300">
    <property type="entry name" value="P-loop containing nucleotide triphosphate hydrolases"/>
    <property type="match status" value="2"/>
</dbReference>
<dbReference type="NCBIfam" id="TIGR03708">
    <property type="entry name" value="poly_P_AMP_trns"/>
    <property type="match status" value="1"/>
</dbReference>
<dbReference type="RefSeq" id="WP_106228705.1">
    <property type="nucleotide sequence ID" value="NZ_PVTV01000018.1"/>
</dbReference>
<gene>
    <name evidence="2" type="ORF">BCM14_2886</name>
</gene>
<dbReference type="InterPro" id="IPR022488">
    <property type="entry name" value="PPK2-related"/>
</dbReference>
<dbReference type="AlphaFoldDB" id="A0A2T0XBJ8"/>
<keyword evidence="3" id="KW-1185">Reference proteome</keyword>